<dbReference type="EMBL" id="JBEDNP010000009">
    <property type="protein sequence ID" value="MEQ3540543.1"/>
    <property type="molecule type" value="Genomic_DNA"/>
</dbReference>
<evidence type="ECO:0000256" key="1">
    <source>
        <dbReference type="SAM" id="MobiDB-lite"/>
    </source>
</evidence>
<gene>
    <name evidence="2" type="ORF">WHI96_17135</name>
</gene>
<dbReference type="RefSeq" id="WP_345646006.1">
    <property type="nucleotide sequence ID" value="NZ_BAABLY010000039.1"/>
</dbReference>
<dbReference type="Gene3D" id="3.20.20.70">
    <property type="entry name" value="Aldolase class I"/>
    <property type="match status" value="1"/>
</dbReference>
<feature type="region of interest" description="Disordered" evidence="1">
    <location>
        <begin position="53"/>
        <end position="140"/>
    </location>
</feature>
<feature type="region of interest" description="Disordered" evidence="1">
    <location>
        <begin position="1"/>
        <end position="41"/>
    </location>
</feature>
<accession>A0ABV1JX95</accession>
<dbReference type="InterPro" id="IPR013785">
    <property type="entry name" value="Aldolase_TIM"/>
</dbReference>
<proteinExistence type="predicted"/>
<feature type="compositionally biased region" description="Low complexity" evidence="1">
    <location>
        <begin position="1"/>
        <end position="14"/>
    </location>
</feature>
<protein>
    <submittedName>
        <fullName evidence="2">Uncharacterized protein</fullName>
    </submittedName>
</protein>
<sequence>MGARRGAGPARAPTPVDPGSVDVGLLDDGTCPDAAAPEPPTPAALEAHREWLEPSGPPWSVAVPGGDVVTSGPAEPAVRRGGHLRIDLEDFDDGRGTAPSNRELLDGAPRMPDRVGATPAPQRGRPRHSRNSAAHVILSP</sequence>
<comment type="caution">
    <text evidence="2">The sequence shown here is derived from an EMBL/GenBank/DDBJ whole genome shotgun (WGS) entry which is preliminary data.</text>
</comment>
<evidence type="ECO:0000313" key="2">
    <source>
        <dbReference type="EMBL" id="MEQ3540543.1"/>
    </source>
</evidence>
<dbReference type="Proteomes" id="UP001464923">
    <property type="component" value="Unassembled WGS sequence"/>
</dbReference>
<reference evidence="2 3" key="1">
    <citation type="submission" date="2024-03" db="EMBL/GenBank/DDBJ databases">
        <title>Draft genome sequence of Pseudonocardia tropica JCM 19149.</title>
        <authorList>
            <person name="Butdee W."/>
            <person name="Duangmal K."/>
        </authorList>
    </citation>
    <scope>NUCLEOTIDE SEQUENCE [LARGE SCALE GENOMIC DNA]</scope>
    <source>
        <strain evidence="2 3">JCM 19149</strain>
    </source>
</reference>
<name>A0ABV1JX95_9PSEU</name>
<keyword evidence="3" id="KW-1185">Reference proteome</keyword>
<evidence type="ECO:0000313" key="3">
    <source>
        <dbReference type="Proteomes" id="UP001464923"/>
    </source>
</evidence>
<organism evidence="2 3">
    <name type="scientific">Pseudonocardia tropica</name>
    <dbReference type="NCBI Taxonomy" id="681289"/>
    <lineage>
        <taxon>Bacteria</taxon>
        <taxon>Bacillati</taxon>
        <taxon>Actinomycetota</taxon>
        <taxon>Actinomycetes</taxon>
        <taxon>Pseudonocardiales</taxon>
        <taxon>Pseudonocardiaceae</taxon>
        <taxon>Pseudonocardia</taxon>
    </lineage>
</organism>